<comment type="caution">
    <text evidence="4">The sequence shown here is derived from an EMBL/GenBank/DDBJ whole genome shotgun (WGS) entry which is preliminary data.</text>
</comment>
<evidence type="ECO:0000256" key="2">
    <source>
        <dbReference type="ARBA" id="ARBA00022723"/>
    </source>
</evidence>
<sequence>MKFVTATNENGNQFVGVVVDEKVIDLKKLDELQNGTSYLPNTLIECIEQGDQFLNKVNELTATFQKNGEYAEAVYSMNEIELAAPIPVPRKNIFCVGKNYREHAIEMGSEADIPTEIIIFTKAPTTVNGPNKPVPNHKTITDQLDYEGELAIVIGKKGKGIKEEDALDYVFGYTIINDITARDIQRRHKQYFLGKSLDGTCPMGPWIVHKSEIPNPNALHIETKVNGEVRQSSSTELLIFPIEQVISIISRGMTLEPGDIIATGTPAGVGKGFKPPRFLKSGDEIEITIDKIGTLVNRIE</sequence>
<organism evidence="4 5">
    <name type="scientific">Pallidibacillus pasinlerensis</name>
    <dbReference type="NCBI Taxonomy" id="2703818"/>
    <lineage>
        <taxon>Bacteria</taxon>
        <taxon>Bacillati</taxon>
        <taxon>Bacillota</taxon>
        <taxon>Bacilli</taxon>
        <taxon>Bacillales</taxon>
        <taxon>Bacillaceae</taxon>
        <taxon>Pallidibacillus</taxon>
    </lineage>
</organism>
<evidence type="ECO:0000259" key="3">
    <source>
        <dbReference type="Pfam" id="PF01557"/>
    </source>
</evidence>
<keyword evidence="2" id="KW-0479">Metal-binding</keyword>
<dbReference type="Gene3D" id="3.90.850.10">
    <property type="entry name" value="Fumarylacetoacetase-like, C-terminal domain"/>
    <property type="match status" value="1"/>
</dbReference>
<dbReference type="EMBL" id="JAACYS010000005">
    <property type="protein sequence ID" value="NCU16575.1"/>
    <property type="molecule type" value="Genomic_DNA"/>
</dbReference>
<dbReference type="SUPFAM" id="SSF56529">
    <property type="entry name" value="FAH"/>
    <property type="match status" value="1"/>
</dbReference>
<feature type="domain" description="Fumarylacetoacetase-like C-terminal" evidence="3">
    <location>
        <begin position="93"/>
        <end position="299"/>
    </location>
</feature>
<evidence type="ECO:0000313" key="4">
    <source>
        <dbReference type="EMBL" id="NCU16575.1"/>
    </source>
</evidence>
<gene>
    <name evidence="4" type="ORF">GW534_02135</name>
</gene>
<reference evidence="4 5" key="1">
    <citation type="submission" date="2020-01" db="EMBL/GenBank/DDBJ databases">
        <title>A novel Bacillus sp. from Pasinler.</title>
        <authorList>
            <person name="Adiguzel A."/>
            <person name="Ay H."/>
            <person name="Baltaci M.O."/>
        </authorList>
    </citation>
    <scope>NUCLEOTIDE SEQUENCE [LARGE SCALE GENOMIC DNA]</scope>
    <source>
        <strain evidence="4 5">P1</strain>
    </source>
</reference>
<accession>A0ABX0A2P9</accession>
<dbReference type="PANTHER" id="PTHR11820:SF7">
    <property type="entry name" value="ACYLPYRUVASE FAHD1, MITOCHONDRIAL"/>
    <property type="match status" value="1"/>
</dbReference>
<protein>
    <submittedName>
        <fullName evidence="4">Fumarylacetoacetate hydrolase family protein</fullName>
    </submittedName>
</protein>
<dbReference type="InterPro" id="IPR036663">
    <property type="entry name" value="Fumarylacetoacetase_C_sf"/>
</dbReference>
<dbReference type="InterPro" id="IPR011234">
    <property type="entry name" value="Fumarylacetoacetase-like_C"/>
</dbReference>
<dbReference type="RefSeq" id="WP_161919413.1">
    <property type="nucleotide sequence ID" value="NZ_JAACYS010000005.1"/>
</dbReference>
<proteinExistence type="inferred from homology"/>
<comment type="similarity">
    <text evidence="1">Belongs to the FAH family.</text>
</comment>
<dbReference type="GO" id="GO:0016787">
    <property type="term" value="F:hydrolase activity"/>
    <property type="evidence" value="ECO:0007669"/>
    <property type="project" value="UniProtKB-KW"/>
</dbReference>
<keyword evidence="5" id="KW-1185">Reference proteome</keyword>
<dbReference type="Proteomes" id="UP000743899">
    <property type="component" value="Unassembled WGS sequence"/>
</dbReference>
<keyword evidence="4" id="KW-0378">Hydrolase</keyword>
<name>A0ABX0A2P9_9BACI</name>
<dbReference type="Pfam" id="PF01557">
    <property type="entry name" value="FAA_hydrolase"/>
    <property type="match status" value="1"/>
</dbReference>
<evidence type="ECO:0000256" key="1">
    <source>
        <dbReference type="ARBA" id="ARBA00010211"/>
    </source>
</evidence>
<evidence type="ECO:0000313" key="5">
    <source>
        <dbReference type="Proteomes" id="UP000743899"/>
    </source>
</evidence>
<dbReference type="PANTHER" id="PTHR11820">
    <property type="entry name" value="ACYLPYRUVASE"/>
    <property type="match status" value="1"/>
</dbReference>